<dbReference type="SUPFAM" id="SSF53697">
    <property type="entry name" value="SIS domain"/>
    <property type="match status" value="1"/>
</dbReference>
<gene>
    <name evidence="5" type="ORF">CAI16_18865</name>
</gene>
<feature type="domain" description="SIS" evidence="4">
    <location>
        <begin position="42"/>
        <end position="176"/>
    </location>
</feature>
<dbReference type="CDD" id="cd05017">
    <property type="entry name" value="SIS_PGI_PMI_1"/>
    <property type="match status" value="1"/>
</dbReference>
<feature type="transmembrane region" description="Helical" evidence="3">
    <location>
        <begin position="312"/>
        <end position="332"/>
    </location>
</feature>
<dbReference type="GO" id="GO:1901135">
    <property type="term" value="P:carbohydrate derivative metabolic process"/>
    <property type="evidence" value="ECO:0007669"/>
    <property type="project" value="InterPro"/>
</dbReference>
<proteinExistence type="inferred from homology"/>
<keyword evidence="3" id="KW-1133">Transmembrane helix</keyword>
<accession>A0A3E0WHE1</accession>
<dbReference type="CDD" id="cd05637">
    <property type="entry name" value="SIS_PGI_PMI_2"/>
    <property type="match status" value="1"/>
</dbReference>
<dbReference type="AlphaFoldDB" id="A0A3E0WHE1"/>
<dbReference type="GO" id="GO:0005975">
    <property type="term" value="P:carbohydrate metabolic process"/>
    <property type="evidence" value="ECO:0007669"/>
    <property type="project" value="InterPro"/>
</dbReference>
<evidence type="ECO:0000259" key="4">
    <source>
        <dbReference type="PROSITE" id="PS51464"/>
    </source>
</evidence>
<dbReference type="GO" id="GO:0004476">
    <property type="term" value="F:mannose-6-phosphate isomerase activity"/>
    <property type="evidence" value="ECO:0007669"/>
    <property type="project" value="InterPro"/>
</dbReference>
<evidence type="ECO:0000256" key="3">
    <source>
        <dbReference type="SAM" id="Phobius"/>
    </source>
</evidence>
<dbReference type="InterPro" id="IPR019490">
    <property type="entry name" value="Glu6P/Mann6P_isomerase_C"/>
</dbReference>
<evidence type="ECO:0000313" key="5">
    <source>
        <dbReference type="EMBL" id="RFA32188.1"/>
    </source>
</evidence>
<dbReference type="GO" id="GO:0097367">
    <property type="term" value="F:carbohydrate derivative binding"/>
    <property type="evidence" value="ECO:0007669"/>
    <property type="project" value="InterPro"/>
</dbReference>
<dbReference type="Pfam" id="PF01380">
    <property type="entry name" value="SIS"/>
    <property type="match status" value="1"/>
</dbReference>
<reference evidence="5 6" key="1">
    <citation type="submission" date="2017-05" db="EMBL/GenBank/DDBJ databases">
        <title>Virgibacillus sp. AK90 isolated from a saltern of Kakinada, India.</title>
        <authorList>
            <person name="Gupta V."/>
            <person name="Sidhu C."/>
            <person name="Korpole S."/>
            <person name="Pinnaka A.K."/>
        </authorList>
    </citation>
    <scope>NUCLEOTIDE SEQUENCE [LARGE SCALE GENOMIC DNA]</scope>
    <source>
        <strain evidence="5 6">AK90</strain>
    </source>
</reference>
<evidence type="ECO:0000256" key="2">
    <source>
        <dbReference type="ARBA" id="ARBA00023235"/>
    </source>
</evidence>
<dbReference type="RefSeq" id="WP_116279624.1">
    <property type="nucleotide sequence ID" value="NZ_NFZX01000076.1"/>
</dbReference>
<evidence type="ECO:0000256" key="1">
    <source>
        <dbReference type="ARBA" id="ARBA00010523"/>
    </source>
</evidence>
<dbReference type="Gene3D" id="3.40.50.10490">
    <property type="entry name" value="Glucose-6-phosphate isomerase like protein, domain 1"/>
    <property type="match status" value="2"/>
</dbReference>
<evidence type="ECO:0000313" key="6">
    <source>
        <dbReference type="Proteomes" id="UP000256488"/>
    </source>
</evidence>
<feature type="transmembrane region" description="Helical" evidence="3">
    <location>
        <begin position="153"/>
        <end position="170"/>
    </location>
</feature>
<sequence>MRERLDNIDLMRSIDNSNMLSLLDEMHVQADHAIKIGYNALLTINIDRVRNIVFTGVGGSAIVADLFINYAYPKFKLPIQGVRSYDLPLFTNENTLLIVISYSGNTEETINTYKEAQKNGAQIITLSSGGKLEVLSEAKNHILIPKGIEPRAAIGYMLIPLIIVMYRIGLINNINKDLDDTILTLFNMGKDLGSKVSIKENKAKLLAYDIYKRLPIIYTDEPMLKGVGFRWKQQFNENSNSLSFSEHSIEEIRGSFSLIKYPISFIEKNLFAIILQYDKDLENKRIIEDFFGDLMMNYKIIYARGNSRLSKMFSLLLYSDYISAYLSLLYGFDPSNIDYIHYIKKLNEERGI</sequence>
<comment type="similarity">
    <text evidence="1">Belongs to the PGI/PMI family.</text>
</comment>
<keyword evidence="3" id="KW-0812">Transmembrane</keyword>
<dbReference type="Pfam" id="PF10432">
    <property type="entry name" value="bact-PGI_C"/>
    <property type="match status" value="1"/>
</dbReference>
<dbReference type="GO" id="GO:0004347">
    <property type="term" value="F:glucose-6-phosphate isomerase activity"/>
    <property type="evidence" value="ECO:0007669"/>
    <property type="project" value="InterPro"/>
</dbReference>
<dbReference type="InterPro" id="IPR001347">
    <property type="entry name" value="SIS_dom"/>
</dbReference>
<protein>
    <recommendedName>
        <fullName evidence="4">SIS domain-containing protein</fullName>
    </recommendedName>
</protein>
<organism evidence="5 6">
    <name type="scientific">Virgibacillus dokdonensis</name>
    <dbReference type="NCBI Taxonomy" id="302167"/>
    <lineage>
        <taxon>Bacteria</taxon>
        <taxon>Bacillati</taxon>
        <taxon>Bacillota</taxon>
        <taxon>Bacilli</taxon>
        <taxon>Bacillales</taxon>
        <taxon>Bacillaceae</taxon>
        <taxon>Virgibacillus</taxon>
    </lineage>
</organism>
<dbReference type="InterPro" id="IPR035484">
    <property type="entry name" value="SIS_PGI/PMI_1"/>
</dbReference>
<dbReference type="Proteomes" id="UP000256488">
    <property type="component" value="Unassembled WGS sequence"/>
</dbReference>
<keyword evidence="2" id="KW-0413">Isomerase</keyword>
<dbReference type="InterPro" id="IPR046348">
    <property type="entry name" value="SIS_dom_sf"/>
</dbReference>
<dbReference type="EMBL" id="NFZX01000076">
    <property type="protein sequence ID" value="RFA32188.1"/>
    <property type="molecule type" value="Genomic_DNA"/>
</dbReference>
<comment type="caution">
    <text evidence="5">The sequence shown here is derived from an EMBL/GenBank/DDBJ whole genome shotgun (WGS) entry which is preliminary data.</text>
</comment>
<keyword evidence="3" id="KW-0472">Membrane</keyword>
<dbReference type="PROSITE" id="PS51464">
    <property type="entry name" value="SIS"/>
    <property type="match status" value="1"/>
</dbReference>
<name>A0A3E0WHE1_9BACI</name>